<comment type="similarity">
    <text evidence="2 6">Belongs to the 4-toluene sulfonate uptake permease (TSUP) (TC 2.A.102) family.</text>
</comment>
<keyword evidence="8" id="KW-1185">Reference proteome</keyword>
<protein>
    <recommendedName>
        <fullName evidence="6">Probable membrane transporter protein</fullName>
    </recommendedName>
</protein>
<feature type="transmembrane region" description="Helical" evidence="6">
    <location>
        <begin position="248"/>
        <end position="268"/>
    </location>
</feature>
<evidence type="ECO:0000256" key="5">
    <source>
        <dbReference type="ARBA" id="ARBA00023136"/>
    </source>
</evidence>
<evidence type="ECO:0000256" key="1">
    <source>
        <dbReference type="ARBA" id="ARBA00004141"/>
    </source>
</evidence>
<evidence type="ECO:0000313" key="7">
    <source>
        <dbReference type="EMBL" id="MFD1037357.1"/>
    </source>
</evidence>
<organism evidence="7 8">
    <name type="scientific">Virgibacillus byunsanensis</name>
    <dbReference type="NCBI Taxonomy" id="570945"/>
    <lineage>
        <taxon>Bacteria</taxon>
        <taxon>Bacillati</taxon>
        <taxon>Bacillota</taxon>
        <taxon>Bacilli</taxon>
        <taxon>Bacillales</taxon>
        <taxon>Bacillaceae</taxon>
        <taxon>Virgibacillus</taxon>
    </lineage>
</organism>
<feature type="transmembrane region" description="Helical" evidence="6">
    <location>
        <begin position="103"/>
        <end position="123"/>
    </location>
</feature>
<dbReference type="EMBL" id="JBHTKJ010000007">
    <property type="protein sequence ID" value="MFD1037357.1"/>
    <property type="molecule type" value="Genomic_DNA"/>
</dbReference>
<accession>A0ABW3LI42</accession>
<evidence type="ECO:0000256" key="3">
    <source>
        <dbReference type="ARBA" id="ARBA00022692"/>
    </source>
</evidence>
<evidence type="ECO:0000256" key="6">
    <source>
        <dbReference type="RuleBase" id="RU363041"/>
    </source>
</evidence>
<feature type="transmembrane region" description="Helical" evidence="6">
    <location>
        <begin position="7"/>
        <end position="30"/>
    </location>
</feature>
<dbReference type="InterPro" id="IPR051598">
    <property type="entry name" value="TSUP/Inactive_protease-like"/>
</dbReference>
<comment type="subcellular location">
    <subcellularLocation>
        <location evidence="6">Cell membrane</location>
        <topology evidence="6">Multi-pass membrane protein</topology>
    </subcellularLocation>
    <subcellularLocation>
        <location evidence="1">Membrane</location>
        <topology evidence="1">Multi-pass membrane protein</topology>
    </subcellularLocation>
</comment>
<dbReference type="Proteomes" id="UP001597040">
    <property type="component" value="Unassembled WGS sequence"/>
</dbReference>
<evidence type="ECO:0000256" key="2">
    <source>
        <dbReference type="ARBA" id="ARBA00009142"/>
    </source>
</evidence>
<feature type="transmembrane region" description="Helical" evidence="6">
    <location>
        <begin position="222"/>
        <end position="242"/>
    </location>
</feature>
<gene>
    <name evidence="7" type="ORF">ACFQ3N_02820</name>
</gene>
<dbReference type="PANTHER" id="PTHR43701:SF2">
    <property type="entry name" value="MEMBRANE TRANSPORTER PROTEIN YJNA-RELATED"/>
    <property type="match status" value="1"/>
</dbReference>
<dbReference type="RefSeq" id="WP_390359340.1">
    <property type="nucleotide sequence ID" value="NZ_JBHTKJ010000007.1"/>
</dbReference>
<evidence type="ECO:0000256" key="4">
    <source>
        <dbReference type="ARBA" id="ARBA00022989"/>
    </source>
</evidence>
<feature type="transmembrane region" description="Helical" evidence="6">
    <location>
        <begin position="77"/>
        <end position="97"/>
    </location>
</feature>
<name>A0ABW3LI42_9BACI</name>
<feature type="transmembrane region" description="Helical" evidence="6">
    <location>
        <begin position="185"/>
        <end position="210"/>
    </location>
</feature>
<dbReference type="InterPro" id="IPR002781">
    <property type="entry name" value="TM_pro_TauE-like"/>
</dbReference>
<reference evidence="8" key="1">
    <citation type="journal article" date="2019" name="Int. J. Syst. Evol. Microbiol.">
        <title>The Global Catalogue of Microorganisms (GCM) 10K type strain sequencing project: providing services to taxonomists for standard genome sequencing and annotation.</title>
        <authorList>
            <consortium name="The Broad Institute Genomics Platform"/>
            <consortium name="The Broad Institute Genome Sequencing Center for Infectious Disease"/>
            <person name="Wu L."/>
            <person name="Ma J."/>
        </authorList>
    </citation>
    <scope>NUCLEOTIDE SEQUENCE [LARGE SCALE GENOMIC DNA]</scope>
    <source>
        <strain evidence="8">CCUG 56754</strain>
    </source>
</reference>
<comment type="caution">
    <text evidence="7">The sequence shown here is derived from an EMBL/GenBank/DDBJ whole genome shotgun (WGS) entry which is preliminary data.</text>
</comment>
<evidence type="ECO:0000313" key="8">
    <source>
        <dbReference type="Proteomes" id="UP001597040"/>
    </source>
</evidence>
<keyword evidence="6" id="KW-1003">Cell membrane</keyword>
<keyword evidence="3 6" id="KW-0812">Transmembrane</keyword>
<keyword evidence="5 6" id="KW-0472">Membrane</keyword>
<dbReference type="Pfam" id="PF01925">
    <property type="entry name" value="TauE"/>
    <property type="match status" value="1"/>
</dbReference>
<feature type="transmembrane region" description="Helical" evidence="6">
    <location>
        <begin position="50"/>
        <end position="70"/>
    </location>
</feature>
<proteinExistence type="inferred from homology"/>
<sequence>MIWFLLFLLGIIGGTFGSLVGLGGGIIIVPTLLFLDNSFDILNEMGPQKIVGTTILVLLTTGLSSTLSYFKQKKVDFMSGMIFFIGSGPGAYVGAVVNKHVDVSLFSLLFGVLMIIISIIMTFKKSMRPIGIMNQGIPHYYIEGSGNVLIYRYSPIVAIICCFFIGMLSGLFGIGGGALMVPLMLLVFGFPVSIAVATSMFMVFLSAISGSIAHITLGNVEWFYAIALVPGAWFGGKCGAWLNNKLKTRTVMVVFRILVVVAGIRLILGSN</sequence>
<keyword evidence="4 6" id="KW-1133">Transmembrane helix</keyword>
<dbReference type="PANTHER" id="PTHR43701">
    <property type="entry name" value="MEMBRANE TRANSPORTER PROTEIN MJ0441-RELATED"/>
    <property type="match status" value="1"/>
</dbReference>
<feature type="transmembrane region" description="Helical" evidence="6">
    <location>
        <begin position="156"/>
        <end position="179"/>
    </location>
</feature>